<dbReference type="InterPro" id="IPR001789">
    <property type="entry name" value="Sig_transdc_resp-reg_receiver"/>
</dbReference>
<dbReference type="SMART" id="SM00448">
    <property type="entry name" value="REC"/>
    <property type="match status" value="1"/>
</dbReference>
<dbReference type="EMBL" id="CP122566">
    <property type="protein sequence ID" value="WGH92693.1"/>
    <property type="molecule type" value="Genomic_DNA"/>
</dbReference>
<name>A0AAJ6AKR6_9MICC</name>
<gene>
    <name evidence="6" type="ORF">QDX21_10360</name>
</gene>
<dbReference type="Gene3D" id="3.40.50.2300">
    <property type="match status" value="1"/>
</dbReference>
<keyword evidence="7" id="KW-1185">Reference proteome</keyword>
<organism evidence="6 7">
    <name type="scientific">Auritidibacter ignavus</name>
    <dbReference type="NCBI Taxonomy" id="678932"/>
    <lineage>
        <taxon>Bacteria</taxon>
        <taxon>Bacillati</taxon>
        <taxon>Actinomycetota</taxon>
        <taxon>Actinomycetes</taxon>
        <taxon>Micrococcales</taxon>
        <taxon>Micrococcaceae</taxon>
        <taxon>Auritidibacter</taxon>
    </lineage>
</organism>
<evidence type="ECO:0000259" key="5">
    <source>
        <dbReference type="PROSITE" id="PS51755"/>
    </source>
</evidence>
<accession>A0AAJ6AKR6</accession>
<dbReference type="Proteomes" id="UP001224674">
    <property type="component" value="Chromosome"/>
</dbReference>
<evidence type="ECO:0000256" key="3">
    <source>
        <dbReference type="PROSITE-ProRule" id="PRU01091"/>
    </source>
</evidence>
<evidence type="ECO:0000313" key="6">
    <source>
        <dbReference type="EMBL" id="WGH92693.1"/>
    </source>
</evidence>
<dbReference type="Gene3D" id="6.10.250.690">
    <property type="match status" value="1"/>
</dbReference>
<dbReference type="CDD" id="cd00383">
    <property type="entry name" value="trans_reg_C"/>
    <property type="match status" value="1"/>
</dbReference>
<dbReference type="GO" id="GO:0032993">
    <property type="term" value="C:protein-DNA complex"/>
    <property type="evidence" value="ECO:0007669"/>
    <property type="project" value="TreeGrafter"/>
</dbReference>
<dbReference type="PROSITE" id="PS50110">
    <property type="entry name" value="RESPONSE_REGULATORY"/>
    <property type="match status" value="1"/>
</dbReference>
<dbReference type="InterPro" id="IPR011006">
    <property type="entry name" value="CheY-like_superfamily"/>
</dbReference>
<dbReference type="Gene3D" id="1.10.10.10">
    <property type="entry name" value="Winged helix-like DNA-binding domain superfamily/Winged helix DNA-binding domain"/>
    <property type="match status" value="1"/>
</dbReference>
<dbReference type="AlphaFoldDB" id="A0AAJ6AKR6"/>
<reference evidence="6 7" key="1">
    <citation type="submission" date="2023-03" db="EMBL/GenBank/DDBJ databases">
        <title>Complete genome sequences of several Auritidibacter ignavus strains isolated from ear infections.</title>
        <authorList>
            <person name="Baehr T."/>
            <person name="Baumhoegger A.M."/>
        </authorList>
    </citation>
    <scope>NUCLEOTIDE SEQUENCE [LARGE SCALE GENOMIC DNA]</scope>
    <source>
        <strain evidence="6 7">BABAE-6</strain>
    </source>
</reference>
<feature type="modified residue" description="4-aspartylphosphate" evidence="2">
    <location>
        <position position="51"/>
    </location>
</feature>
<dbReference type="GO" id="GO:0005829">
    <property type="term" value="C:cytosol"/>
    <property type="evidence" value="ECO:0007669"/>
    <property type="project" value="TreeGrafter"/>
</dbReference>
<keyword evidence="2" id="KW-0597">Phosphoprotein</keyword>
<dbReference type="GO" id="GO:0000156">
    <property type="term" value="F:phosphorelay response regulator activity"/>
    <property type="evidence" value="ECO:0007669"/>
    <property type="project" value="TreeGrafter"/>
</dbReference>
<dbReference type="InterPro" id="IPR001867">
    <property type="entry name" value="OmpR/PhoB-type_DNA-bd"/>
</dbReference>
<protein>
    <submittedName>
        <fullName evidence="6">Response regulator transcription factor</fullName>
    </submittedName>
</protein>
<feature type="domain" description="Response regulatory" evidence="4">
    <location>
        <begin position="2"/>
        <end position="116"/>
    </location>
</feature>
<dbReference type="InterPro" id="IPR039420">
    <property type="entry name" value="WalR-like"/>
</dbReference>
<dbReference type="GO" id="GO:0006355">
    <property type="term" value="P:regulation of DNA-templated transcription"/>
    <property type="evidence" value="ECO:0007669"/>
    <property type="project" value="InterPro"/>
</dbReference>
<dbReference type="SUPFAM" id="SSF52172">
    <property type="entry name" value="CheY-like"/>
    <property type="match status" value="1"/>
</dbReference>
<dbReference type="SMART" id="SM00862">
    <property type="entry name" value="Trans_reg_C"/>
    <property type="match status" value="1"/>
</dbReference>
<dbReference type="PANTHER" id="PTHR48111">
    <property type="entry name" value="REGULATOR OF RPOS"/>
    <property type="match status" value="1"/>
</dbReference>
<evidence type="ECO:0000256" key="2">
    <source>
        <dbReference type="PROSITE-ProRule" id="PRU00169"/>
    </source>
</evidence>
<dbReference type="RefSeq" id="WP_279674673.1">
    <property type="nucleotide sequence ID" value="NZ_CP122566.1"/>
</dbReference>
<evidence type="ECO:0000259" key="4">
    <source>
        <dbReference type="PROSITE" id="PS50110"/>
    </source>
</evidence>
<proteinExistence type="predicted"/>
<evidence type="ECO:0000256" key="1">
    <source>
        <dbReference type="ARBA" id="ARBA00023125"/>
    </source>
</evidence>
<evidence type="ECO:0000313" key="7">
    <source>
        <dbReference type="Proteomes" id="UP001224674"/>
    </source>
</evidence>
<keyword evidence="1 3" id="KW-0238">DNA-binding</keyword>
<feature type="domain" description="OmpR/PhoB-type" evidence="5">
    <location>
        <begin position="124"/>
        <end position="219"/>
    </location>
</feature>
<dbReference type="PANTHER" id="PTHR48111:SF36">
    <property type="entry name" value="TRANSCRIPTIONAL REGULATORY PROTEIN CUTR"/>
    <property type="match status" value="1"/>
</dbReference>
<feature type="DNA-binding region" description="OmpR/PhoB-type" evidence="3">
    <location>
        <begin position="124"/>
        <end position="219"/>
    </location>
</feature>
<dbReference type="Pfam" id="PF00486">
    <property type="entry name" value="Trans_reg_C"/>
    <property type="match status" value="1"/>
</dbReference>
<dbReference type="PROSITE" id="PS51755">
    <property type="entry name" value="OMPR_PHOB"/>
    <property type="match status" value="1"/>
</dbReference>
<sequence>MRVLIVEDQQYLAEAIRDGLALSSISADIATDGHQALHAVATIDYDVMLLDRDIPGVHGDEVCQRLDAEVDRPAILMVTAAGRVEEKVDGLSLGADDYLTKPFEFDELVARVRALGRRRFTPRPAQYRAGGVRLDPFRHEVTRSGRNIRLSPKEFAVLETLMCEPGRVISAEQLLAEAWDENANPFTQSVKVTISSLRRKLGEPWVIRTISGVGYTVDADPEPTPTTSRRADHD</sequence>
<dbReference type="Pfam" id="PF00072">
    <property type="entry name" value="Response_reg"/>
    <property type="match status" value="1"/>
</dbReference>
<dbReference type="GO" id="GO:0000976">
    <property type="term" value="F:transcription cis-regulatory region binding"/>
    <property type="evidence" value="ECO:0007669"/>
    <property type="project" value="TreeGrafter"/>
</dbReference>
<dbReference type="InterPro" id="IPR036388">
    <property type="entry name" value="WH-like_DNA-bd_sf"/>
</dbReference>